<dbReference type="Proteomes" id="UP001446205">
    <property type="component" value="Unassembled WGS sequence"/>
</dbReference>
<keyword evidence="1 5" id="KW-1277">Toxin-antitoxin system</keyword>
<feature type="binding site" evidence="5">
    <location>
        <position position="104"/>
    </location>
    <ligand>
        <name>Mg(2+)</name>
        <dbReference type="ChEBI" id="CHEBI:18420"/>
    </ligand>
</feature>
<comment type="cofactor">
    <cofactor evidence="5">
        <name>Mg(2+)</name>
        <dbReference type="ChEBI" id="CHEBI:18420"/>
    </cofactor>
</comment>
<evidence type="ECO:0000256" key="2">
    <source>
        <dbReference type="ARBA" id="ARBA00022722"/>
    </source>
</evidence>
<feature type="binding site" evidence="5">
    <location>
        <position position="5"/>
    </location>
    <ligand>
        <name>Mg(2+)</name>
        <dbReference type="ChEBI" id="CHEBI:18420"/>
    </ligand>
</feature>
<keyword evidence="3 5" id="KW-0479">Metal-binding</keyword>
<dbReference type="SUPFAM" id="SSF88723">
    <property type="entry name" value="PIN domain-like"/>
    <property type="match status" value="1"/>
</dbReference>
<keyword evidence="5" id="KW-0460">Magnesium</keyword>
<evidence type="ECO:0000313" key="8">
    <source>
        <dbReference type="Proteomes" id="UP001446205"/>
    </source>
</evidence>
<dbReference type="InterPro" id="IPR022907">
    <property type="entry name" value="VapC_family"/>
</dbReference>
<dbReference type="Pfam" id="PF01850">
    <property type="entry name" value="PIN"/>
    <property type="match status" value="1"/>
</dbReference>
<dbReference type="HAMAP" id="MF_00265">
    <property type="entry name" value="VapC_Nob1"/>
    <property type="match status" value="1"/>
</dbReference>
<proteinExistence type="inferred from homology"/>
<evidence type="ECO:0000256" key="4">
    <source>
        <dbReference type="ARBA" id="ARBA00022801"/>
    </source>
</evidence>
<evidence type="ECO:0000259" key="6">
    <source>
        <dbReference type="Pfam" id="PF01850"/>
    </source>
</evidence>
<dbReference type="CDD" id="cd09874">
    <property type="entry name" value="PIN_MT3492-like"/>
    <property type="match status" value="1"/>
</dbReference>
<keyword evidence="5" id="KW-0800">Toxin</keyword>
<keyword evidence="8" id="KW-1185">Reference proteome</keyword>
<dbReference type="RefSeq" id="WP_341371848.1">
    <property type="nucleotide sequence ID" value="NZ_JBBPCO010000016.1"/>
</dbReference>
<keyword evidence="2 5" id="KW-0540">Nuclease</keyword>
<dbReference type="PANTHER" id="PTHR35901:SF1">
    <property type="entry name" value="EXONUCLEASE VAPC9"/>
    <property type="match status" value="1"/>
</dbReference>
<evidence type="ECO:0000256" key="5">
    <source>
        <dbReference type="HAMAP-Rule" id="MF_00265"/>
    </source>
</evidence>
<evidence type="ECO:0000256" key="1">
    <source>
        <dbReference type="ARBA" id="ARBA00022649"/>
    </source>
</evidence>
<feature type="domain" description="PIN" evidence="6">
    <location>
        <begin position="2"/>
        <end position="127"/>
    </location>
</feature>
<dbReference type="PANTHER" id="PTHR35901">
    <property type="entry name" value="RIBONUCLEASE VAPC3"/>
    <property type="match status" value="1"/>
</dbReference>
<keyword evidence="4 5" id="KW-0378">Hydrolase</keyword>
<comment type="function">
    <text evidence="5">Toxic component of a toxin-antitoxin (TA) system. An RNase.</text>
</comment>
<comment type="caution">
    <text evidence="7">The sequence shown here is derived from an EMBL/GenBank/DDBJ whole genome shotgun (WGS) entry which is preliminary data.</text>
</comment>
<protein>
    <recommendedName>
        <fullName evidence="5">Ribonuclease VapC</fullName>
        <shortName evidence="5">RNase VapC</shortName>
        <ecNumber evidence="5">3.1.-.-</ecNumber>
    </recommendedName>
    <alternativeName>
        <fullName evidence="5">Toxin VapC</fullName>
    </alternativeName>
</protein>
<dbReference type="Gene3D" id="3.40.50.1010">
    <property type="entry name" value="5'-nuclease"/>
    <property type="match status" value="1"/>
</dbReference>
<evidence type="ECO:0000313" key="7">
    <source>
        <dbReference type="EMBL" id="MEK8090793.1"/>
    </source>
</evidence>
<name>A0ABU9DEB3_9PROT</name>
<accession>A0ABU9DEB3</accession>
<dbReference type="InterPro" id="IPR051619">
    <property type="entry name" value="TypeII_TA_RNase_PINc/VapC"/>
</dbReference>
<dbReference type="EC" id="3.1.-.-" evidence="5"/>
<gene>
    <name evidence="5" type="primary">vapC</name>
    <name evidence="7" type="ORF">WOB96_13630</name>
</gene>
<sequence length="141" mass="15867">MIYLDTSALVPYYYPEPLSARVQQILQAQSQRVISEAVEVELHSALARKVREHALTPSGAQRIATLFLRHVEDGIFSRLSLRSAHYRLAREWIGRFDLPLRTLDALHLATAAFESLPLVTADEQLARSASILGIETIFLVE</sequence>
<dbReference type="InterPro" id="IPR029060">
    <property type="entry name" value="PIN-like_dom_sf"/>
</dbReference>
<dbReference type="InterPro" id="IPR002716">
    <property type="entry name" value="PIN_dom"/>
</dbReference>
<dbReference type="EMBL" id="JBBPCO010000016">
    <property type="protein sequence ID" value="MEK8090793.1"/>
    <property type="molecule type" value="Genomic_DNA"/>
</dbReference>
<organism evidence="7 8">
    <name type="scientific">Thermithiobacillus plumbiphilus</name>
    <dbReference type="NCBI Taxonomy" id="1729899"/>
    <lineage>
        <taxon>Bacteria</taxon>
        <taxon>Pseudomonadati</taxon>
        <taxon>Pseudomonadota</taxon>
        <taxon>Acidithiobacillia</taxon>
        <taxon>Acidithiobacillales</taxon>
        <taxon>Thermithiobacillaceae</taxon>
        <taxon>Thermithiobacillus</taxon>
    </lineage>
</organism>
<evidence type="ECO:0000256" key="3">
    <source>
        <dbReference type="ARBA" id="ARBA00022723"/>
    </source>
</evidence>
<reference evidence="7 8" key="1">
    <citation type="submission" date="2024-04" db="EMBL/GenBank/DDBJ databases">
        <authorList>
            <person name="Abashina T."/>
            <person name="Shaikin A."/>
        </authorList>
    </citation>
    <scope>NUCLEOTIDE SEQUENCE [LARGE SCALE GENOMIC DNA]</scope>
    <source>
        <strain evidence="7 8">AAFK</strain>
    </source>
</reference>
<comment type="similarity">
    <text evidence="5">Belongs to the PINc/VapC protein family.</text>
</comment>